<reference evidence="2 3" key="1">
    <citation type="journal article" date="2016" name="Sci. Rep.">
        <title>Metabolic traits of an uncultured archaeal lineage -MSBL1- from brine pools of the Red Sea.</title>
        <authorList>
            <person name="Mwirichia R."/>
            <person name="Alam I."/>
            <person name="Rashid M."/>
            <person name="Vinu M."/>
            <person name="Ba-Alawi W."/>
            <person name="Anthony Kamau A."/>
            <person name="Kamanda Ngugi D."/>
            <person name="Goker M."/>
            <person name="Klenk H.P."/>
            <person name="Bajic V."/>
            <person name="Stingl U."/>
        </authorList>
    </citation>
    <scope>NUCLEOTIDE SEQUENCE [LARGE SCALE GENOMIC DNA]</scope>
    <source>
        <strain evidence="2">SCGC-AAA259E22</strain>
    </source>
</reference>
<keyword evidence="1" id="KW-1133">Transmembrane helix</keyword>
<organism evidence="2 3">
    <name type="scientific">candidate division MSBL1 archaeon SCGC-AAA259E22</name>
    <dbReference type="NCBI Taxonomy" id="1698265"/>
    <lineage>
        <taxon>Archaea</taxon>
        <taxon>Methanobacteriati</taxon>
        <taxon>Methanobacteriota</taxon>
        <taxon>candidate division MSBL1</taxon>
    </lineage>
</organism>
<dbReference type="EMBL" id="LHXP01000072">
    <property type="protein sequence ID" value="KXA92380.1"/>
    <property type="molecule type" value="Genomic_DNA"/>
</dbReference>
<keyword evidence="1" id="KW-0812">Transmembrane</keyword>
<keyword evidence="3" id="KW-1185">Reference proteome</keyword>
<dbReference type="AlphaFoldDB" id="A0A133UDY6"/>
<sequence length="177" mass="20230">MRGFGVLEDEFRSLIDRIYGIDYIHKLREDFKETFLGNKDLSSIKIQKNSAIEKIKKAKSSAKKKQRRVELIGYILGGPLAFILSGLLGSYWVISIMVLIYGIIFPLEIVLRKISIDILAYDKGDMTMSSDELKYRLAWNKGVLKSVLSLASFPLLTFVMKFSPKSYEIGMIYWVDG</sequence>
<feature type="transmembrane region" description="Helical" evidence="1">
    <location>
        <begin position="142"/>
        <end position="160"/>
    </location>
</feature>
<accession>A0A133UDY6</accession>
<dbReference type="Proteomes" id="UP000070657">
    <property type="component" value="Unassembled WGS sequence"/>
</dbReference>
<protein>
    <submittedName>
        <fullName evidence="2">Uncharacterized protein</fullName>
    </submittedName>
</protein>
<feature type="transmembrane region" description="Helical" evidence="1">
    <location>
        <begin position="100"/>
        <end position="121"/>
    </location>
</feature>
<evidence type="ECO:0000313" key="2">
    <source>
        <dbReference type="EMBL" id="KXA92380.1"/>
    </source>
</evidence>
<evidence type="ECO:0000313" key="3">
    <source>
        <dbReference type="Proteomes" id="UP000070657"/>
    </source>
</evidence>
<keyword evidence="1" id="KW-0472">Membrane</keyword>
<gene>
    <name evidence="2" type="ORF">AKJ66_04265</name>
</gene>
<comment type="caution">
    <text evidence="2">The sequence shown here is derived from an EMBL/GenBank/DDBJ whole genome shotgun (WGS) entry which is preliminary data.</text>
</comment>
<proteinExistence type="predicted"/>
<name>A0A133UDY6_9EURY</name>
<feature type="transmembrane region" description="Helical" evidence="1">
    <location>
        <begin position="71"/>
        <end position="94"/>
    </location>
</feature>
<evidence type="ECO:0000256" key="1">
    <source>
        <dbReference type="SAM" id="Phobius"/>
    </source>
</evidence>